<gene>
    <name evidence="4" type="ORF">CBW21_07835</name>
</gene>
<dbReference type="Proteomes" id="UP000196342">
    <property type="component" value="Unassembled WGS sequence"/>
</dbReference>
<evidence type="ECO:0000313" key="5">
    <source>
        <dbReference type="Proteomes" id="UP000196342"/>
    </source>
</evidence>
<comment type="cofactor">
    <cofactor evidence="1">
        <name>pyridoxal 5'-phosphate</name>
        <dbReference type="ChEBI" id="CHEBI:597326"/>
    </cofactor>
</comment>
<evidence type="ECO:0000256" key="1">
    <source>
        <dbReference type="ARBA" id="ARBA00001933"/>
    </source>
</evidence>
<accession>A0A202BCC2</accession>
<dbReference type="InterPro" id="IPR036052">
    <property type="entry name" value="TrpB-like_PALP_sf"/>
</dbReference>
<dbReference type="Pfam" id="PF00291">
    <property type="entry name" value="PALP"/>
    <property type="match status" value="1"/>
</dbReference>
<dbReference type="GO" id="GO:1901605">
    <property type="term" value="P:alpha-amino acid metabolic process"/>
    <property type="evidence" value="ECO:0007669"/>
    <property type="project" value="UniProtKB-ARBA"/>
</dbReference>
<dbReference type="EMBL" id="NHOO01000005">
    <property type="protein sequence ID" value="OVE49109.1"/>
    <property type="molecule type" value="Genomic_DNA"/>
</dbReference>
<evidence type="ECO:0000313" key="4">
    <source>
        <dbReference type="EMBL" id="OVE49109.1"/>
    </source>
</evidence>
<dbReference type="PANTHER" id="PTHR10314">
    <property type="entry name" value="CYSTATHIONINE BETA-SYNTHASE"/>
    <property type="match status" value="1"/>
</dbReference>
<protein>
    <recommendedName>
        <fullName evidence="3">Tryptophan synthase beta chain-like PALP domain-containing protein</fullName>
    </recommendedName>
</protein>
<name>A0A202BCC2_CHRVL</name>
<dbReference type="SUPFAM" id="SSF53686">
    <property type="entry name" value="Tryptophan synthase beta subunit-like PLP-dependent enzymes"/>
    <property type="match status" value="1"/>
</dbReference>
<evidence type="ECO:0000259" key="3">
    <source>
        <dbReference type="Pfam" id="PF00291"/>
    </source>
</evidence>
<comment type="caution">
    <text evidence="4">The sequence shown here is derived from an EMBL/GenBank/DDBJ whole genome shotgun (WGS) entry which is preliminary data.</text>
</comment>
<dbReference type="InterPro" id="IPR001926">
    <property type="entry name" value="TrpB-like_PALP"/>
</dbReference>
<sequence length="281" mass="28952">MPTCEGCAMTPLLQAPRLMPGLSLKLEYLNPSLSIKHRSLPKTLLARAEAGRIGRGTTLAIMTAGSAGVSVAWAASQIGCKALLLMPESAPDSVVNYARWLGAAVERRPHPQLLELLDAHRGMPDSHVVEQLSDAELIGHYRAVGEELLRQSPGLAAVTVPAGTCASLMGIAEALAPAGIPVYAAEPAEAAVLSGEPWRPHDIPGLAPPAPTKLFRREAVAGIVPVASALAWSTAREALAACGEPVGPSSGAAIAAARALRRQGVDGDIAAVCSSHMATSL</sequence>
<feature type="domain" description="Tryptophan synthase beta chain-like PALP" evidence="3">
    <location>
        <begin position="8"/>
        <end position="272"/>
    </location>
</feature>
<dbReference type="Gene3D" id="3.40.50.1100">
    <property type="match status" value="2"/>
</dbReference>
<dbReference type="InterPro" id="IPR050214">
    <property type="entry name" value="Cys_Synth/Cystath_Beta-Synth"/>
</dbReference>
<organism evidence="4 5">
    <name type="scientific">Chromobacterium violaceum</name>
    <dbReference type="NCBI Taxonomy" id="536"/>
    <lineage>
        <taxon>Bacteria</taxon>
        <taxon>Pseudomonadati</taxon>
        <taxon>Pseudomonadota</taxon>
        <taxon>Betaproteobacteria</taxon>
        <taxon>Neisseriales</taxon>
        <taxon>Chromobacteriaceae</taxon>
        <taxon>Chromobacterium</taxon>
    </lineage>
</organism>
<evidence type="ECO:0000256" key="2">
    <source>
        <dbReference type="ARBA" id="ARBA00022898"/>
    </source>
</evidence>
<dbReference type="AlphaFoldDB" id="A0A202BCC2"/>
<keyword evidence="5" id="KW-1185">Reference proteome</keyword>
<proteinExistence type="predicted"/>
<keyword evidence="2" id="KW-0663">Pyridoxal phosphate</keyword>
<reference evidence="4 5" key="1">
    <citation type="submission" date="2017-05" db="EMBL/GenBank/DDBJ databases">
        <title>Chromobacterium violaceum GHPS1 isolated from Hydrocarbon polluted soil in French Guiana display an awesome secondary metabolite arsenal and a battery of drug and heavy-metal-resistance and detoxification of xenobiotics proteins.</title>
        <authorList>
            <person name="Belbahri L."/>
        </authorList>
    </citation>
    <scope>NUCLEOTIDE SEQUENCE [LARGE SCALE GENOMIC DNA]</scope>
    <source>
        <strain evidence="4 5">GHPS1</strain>
    </source>
</reference>